<dbReference type="AlphaFoldDB" id="A0AA39WQ86"/>
<proteinExistence type="predicted"/>
<dbReference type="EMBL" id="JAULSU010000004">
    <property type="protein sequence ID" value="KAK0619497.1"/>
    <property type="molecule type" value="Genomic_DNA"/>
</dbReference>
<sequence>MKDFVQCWNSLAQRTTTTVDDIPVIIANSLGLDASSILEMKNQEERMRAILWSLPGIPLSLLFNESKERVRPSEHHVDRWMPLLPDRHTLMDTPGLQIKEGTLSLSSSDTVESWRPKVFLLDTPLQIDGAPSEALISVVSDTRVEWFRVVLHRQLNDQFDSSRFHSTAFILEPAGPGNTLASMTQIRSACLHVDALFHRRLDPDPVETEGASCCPGPSGVEFQLLTTFDCPTTIHPLNSNTIPPENVHLARYSSIAPENYTIAVQHGVSSTVRPLPQRPPN</sequence>
<keyword evidence="2" id="KW-1185">Reference proteome</keyword>
<accession>A0AA39WQ86</accession>
<organism evidence="1 2">
    <name type="scientific">Immersiella caudata</name>
    <dbReference type="NCBI Taxonomy" id="314043"/>
    <lineage>
        <taxon>Eukaryota</taxon>
        <taxon>Fungi</taxon>
        <taxon>Dikarya</taxon>
        <taxon>Ascomycota</taxon>
        <taxon>Pezizomycotina</taxon>
        <taxon>Sordariomycetes</taxon>
        <taxon>Sordariomycetidae</taxon>
        <taxon>Sordariales</taxon>
        <taxon>Lasiosphaeriaceae</taxon>
        <taxon>Immersiella</taxon>
    </lineage>
</organism>
<protein>
    <submittedName>
        <fullName evidence="1">Uncharacterized protein</fullName>
    </submittedName>
</protein>
<gene>
    <name evidence="1" type="ORF">B0T14DRAFT_566341</name>
</gene>
<dbReference type="Proteomes" id="UP001175000">
    <property type="component" value="Unassembled WGS sequence"/>
</dbReference>
<comment type="caution">
    <text evidence="1">The sequence shown here is derived from an EMBL/GenBank/DDBJ whole genome shotgun (WGS) entry which is preliminary data.</text>
</comment>
<evidence type="ECO:0000313" key="2">
    <source>
        <dbReference type="Proteomes" id="UP001175000"/>
    </source>
</evidence>
<name>A0AA39WQ86_9PEZI</name>
<reference evidence="1" key="1">
    <citation type="submission" date="2023-06" db="EMBL/GenBank/DDBJ databases">
        <title>Genome-scale phylogeny and comparative genomics of the fungal order Sordariales.</title>
        <authorList>
            <consortium name="Lawrence Berkeley National Laboratory"/>
            <person name="Hensen N."/>
            <person name="Bonometti L."/>
            <person name="Westerberg I."/>
            <person name="Brannstrom I.O."/>
            <person name="Guillou S."/>
            <person name="Cros-Aarteil S."/>
            <person name="Calhoun S."/>
            <person name="Haridas S."/>
            <person name="Kuo A."/>
            <person name="Mondo S."/>
            <person name="Pangilinan J."/>
            <person name="Riley R."/>
            <person name="Labutti K."/>
            <person name="Andreopoulos B."/>
            <person name="Lipzen A."/>
            <person name="Chen C."/>
            <person name="Yanf M."/>
            <person name="Daum C."/>
            <person name="Ng V."/>
            <person name="Clum A."/>
            <person name="Steindorff A."/>
            <person name="Ohm R."/>
            <person name="Martin F."/>
            <person name="Silar P."/>
            <person name="Natvig D."/>
            <person name="Lalanne C."/>
            <person name="Gautier V."/>
            <person name="Ament-Velasquez S.L."/>
            <person name="Kruys A."/>
            <person name="Hutchinson M.I."/>
            <person name="Powell A.J."/>
            <person name="Barry K."/>
            <person name="Miller A.N."/>
            <person name="Grigoriev I.V."/>
            <person name="Debuchy R."/>
            <person name="Gladieux P."/>
            <person name="Thoren M.H."/>
            <person name="Johannesson H."/>
        </authorList>
    </citation>
    <scope>NUCLEOTIDE SEQUENCE</scope>
    <source>
        <strain evidence="1">CBS 606.72</strain>
    </source>
</reference>
<evidence type="ECO:0000313" key="1">
    <source>
        <dbReference type="EMBL" id="KAK0619497.1"/>
    </source>
</evidence>